<dbReference type="GO" id="GO:0004016">
    <property type="term" value="F:adenylate cyclase activity"/>
    <property type="evidence" value="ECO:0007669"/>
    <property type="project" value="UniProtKB-ARBA"/>
</dbReference>
<evidence type="ECO:0000313" key="4">
    <source>
        <dbReference type="Proteomes" id="UP000030017"/>
    </source>
</evidence>
<keyword evidence="4" id="KW-1185">Reference proteome</keyword>
<evidence type="ECO:0000256" key="2">
    <source>
        <dbReference type="SAM" id="Phobius"/>
    </source>
</evidence>
<dbReference type="STRING" id="1122185.N792_10960"/>
<dbReference type="AlphaFoldDB" id="A0A0A0ELU2"/>
<dbReference type="CDD" id="cd07302">
    <property type="entry name" value="CHD"/>
    <property type="match status" value="1"/>
</dbReference>
<proteinExistence type="predicted"/>
<comment type="caution">
    <text evidence="3">The sequence shown here is derived from an EMBL/GenBank/DDBJ whole genome shotgun (WGS) entry which is preliminary data.</text>
</comment>
<dbReference type="InterPro" id="IPR001054">
    <property type="entry name" value="A/G_cyclase"/>
</dbReference>
<dbReference type="SMART" id="SM00028">
    <property type="entry name" value="TPR"/>
    <property type="match status" value="2"/>
</dbReference>
<keyword evidence="2" id="KW-0812">Transmembrane</keyword>
<keyword evidence="2" id="KW-1133">Transmembrane helix</keyword>
<dbReference type="GO" id="GO:0009190">
    <property type="term" value="P:cyclic nucleotide biosynthetic process"/>
    <property type="evidence" value="ECO:0007669"/>
    <property type="project" value="InterPro"/>
</dbReference>
<organism evidence="3 4">
    <name type="scientific">Lysobacter concretionis Ko07 = DSM 16239</name>
    <dbReference type="NCBI Taxonomy" id="1122185"/>
    <lineage>
        <taxon>Bacteria</taxon>
        <taxon>Pseudomonadati</taxon>
        <taxon>Pseudomonadota</taxon>
        <taxon>Gammaproteobacteria</taxon>
        <taxon>Lysobacterales</taxon>
        <taxon>Lysobacteraceae</taxon>
        <taxon>Novilysobacter</taxon>
    </lineage>
</organism>
<dbReference type="PROSITE" id="PS50005">
    <property type="entry name" value="TPR"/>
    <property type="match status" value="1"/>
</dbReference>
<protein>
    <submittedName>
        <fullName evidence="3">Adenylate cyclase</fullName>
    </submittedName>
</protein>
<reference evidence="3 4" key="1">
    <citation type="submission" date="2013-08" db="EMBL/GenBank/DDBJ databases">
        <title>Genome sequencing of Lysobacter.</title>
        <authorList>
            <person name="Zhang S."/>
            <person name="Wang G."/>
        </authorList>
    </citation>
    <scope>NUCLEOTIDE SEQUENCE [LARGE SCALE GENOMIC DNA]</scope>
    <source>
        <strain evidence="3 4">Ko07</strain>
    </source>
</reference>
<dbReference type="SUPFAM" id="SSF55073">
    <property type="entry name" value="Nucleotide cyclase"/>
    <property type="match status" value="1"/>
</dbReference>
<keyword evidence="1" id="KW-0802">TPR repeat</keyword>
<dbReference type="SUPFAM" id="SSF48452">
    <property type="entry name" value="TPR-like"/>
    <property type="match status" value="1"/>
</dbReference>
<dbReference type="Gene3D" id="1.25.40.10">
    <property type="entry name" value="Tetratricopeptide repeat domain"/>
    <property type="match status" value="1"/>
</dbReference>
<feature type="transmembrane region" description="Helical" evidence="2">
    <location>
        <begin position="231"/>
        <end position="250"/>
    </location>
</feature>
<keyword evidence="2" id="KW-0472">Membrane</keyword>
<dbReference type="eggNOG" id="COG0457">
    <property type="taxonomic scope" value="Bacteria"/>
</dbReference>
<dbReference type="InterPro" id="IPR019734">
    <property type="entry name" value="TPR_rpt"/>
</dbReference>
<dbReference type="eggNOG" id="COG2114">
    <property type="taxonomic scope" value="Bacteria"/>
</dbReference>
<gene>
    <name evidence="3" type="ORF">N792_10960</name>
</gene>
<dbReference type="InterPro" id="IPR030966">
    <property type="entry name" value="Mod_pep_cyc"/>
</dbReference>
<name>A0A0A0ELU2_9GAMM</name>
<dbReference type="InterPro" id="IPR011990">
    <property type="entry name" value="TPR-like_helical_dom_sf"/>
</dbReference>
<dbReference type="GO" id="GO:0035556">
    <property type="term" value="P:intracellular signal transduction"/>
    <property type="evidence" value="ECO:0007669"/>
    <property type="project" value="InterPro"/>
</dbReference>
<dbReference type="OrthoDB" id="5928393at2"/>
<feature type="repeat" description="TPR" evidence="1">
    <location>
        <begin position="416"/>
        <end position="449"/>
    </location>
</feature>
<sequence>MTASANASDRTGTSATSGGVPQLRTILLTDLADSTALVERLGDGTAAELFRAHDGLVLQLQQTWRGRLIDRSDGMLLLFERPIDGLGFALDYHRGLEEIGASYGVHPKARAGLHVGEVLIWRNSDEAVRVGAKPVEVEGLAKPMAARLMTMARPGQTLLSAVAEPLAHRAARELGERGRHLLWKSHGRWRFKGVPQTQEIFEVGEPGFASLRPPRGSQKAWRDIPLWRRPAALVAQFALVLALAGAAWFVSRPLPALAFHERDWVVLADLRNLTGQPLLDDSLEQAFRISLEQSRHVNVLSDLKTRDTLARMQREPGTRLDRAIASEIAIRDGARAVILPTVAEVGGRVRISAEVIDPHNQTTVYAEYADGKGAASALASIDEVAAALREKLGEALEVVQRDSTPLPEVTTQSLDALRAYALGQGAFGRGEWREALELYGRAVKIDPKFALAHLAMSRVYVALSDRPAALPSLDKALALKERLPPRDRLYLDAWEAELRIPGQALPRWKLLASMYPDYFAGQANASWYLYVLNDFDAAREYANAVNAPQVASVERIVDLIGRIQLVKGQTRDAVATFKRADALQAGTSTRRQAAVLAIQEQHAHAIILIESAPYSGFASDDPVRYIDLVTMAADQARWNEADALLKKVHEEVSTKTPMLAREFALIAASVKLVHQPGHLNEADFMALAKSELTALERPGNAKAADDAFMALVAAYLAQRSGYSSVANRVLEALEQWEQPLAGTVFEKMAIVVRAENERLAGHPEAAIRRLKGELDGTELVQARVAMHASLTAAGHDEEALVHAEWLLSHRGRAYMEANAAQVLQTLNVLDTRLAHLHAAEAMAAMEKAEPANQRVEALLTVWPRDRLPAYLERKVDVILPASKQKMTW</sequence>
<accession>A0A0A0ELU2</accession>
<dbReference type="EMBL" id="AVPS01000007">
    <property type="protein sequence ID" value="KGM51260.1"/>
    <property type="molecule type" value="Genomic_DNA"/>
</dbReference>
<dbReference type="InterPro" id="IPR029787">
    <property type="entry name" value="Nucleotide_cyclase"/>
</dbReference>
<dbReference type="Gene3D" id="3.30.70.1230">
    <property type="entry name" value="Nucleotide cyclase"/>
    <property type="match status" value="1"/>
</dbReference>
<evidence type="ECO:0000313" key="3">
    <source>
        <dbReference type="EMBL" id="KGM51260.1"/>
    </source>
</evidence>
<dbReference type="RefSeq" id="WP_036194440.1">
    <property type="nucleotide sequence ID" value="NZ_AVPS01000007.1"/>
</dbReference>
<dbReference type="Proteomes" id="UP000030017">
    <property type="component" value="Unassembled WGS sequence"/>
</dbReference>
<evidence type="ECO:0000256" key="1">
    <source>
        <dbReference type="PROSITE-ProRule" id="PRU00339"/>
    </source>
</evidence>
<dbReference type="NCBIfam" id="TIGR04510">
    <property type="entry name" value="mod_pep_cyc"/>
    <property type="match status" value="1"/>
</dbReference>